<reference evidence="2" key="1">
    <citation type="submission" date="2022-10" db="EMBL/GenBank/DDBJ databases">
        <authorList>
            <person name="Chen Y."/>
            <person name="Dougan E. K."/>
            <person name="Chan C."/>
            <person name="Rhodes N."/>
            <person name="Thang M."/>
        </authorList>
    </citation>
    <scope>NUCLEOTIDE SEQUENCE</scope>
</reference>
<dbReference type="AlphaFoldDB" id="A0A9P1GRP2"/>
<name>A0A9P1GRP2_9DINO</name>
<organism evidence="2">
    <name type="scientific">Cladocopium goreaui</name>
    <dbReference type="NCBI Taxonomy" id="2562237"/>
    <lineage>
        <taxon>Eukaryota</taxon>
        <taxon>Sar</taxon>
        <taxon>Alveolata</taxon>
        <taxon>Dinophyceae</taxon>
        <taxon>Suessiales</taxon>
        <taxon>Symbiodiniaceae</taxon>
        <taxon>Cladocopium</taxon>
    </lineage>
</organism>
<sequence>MQQVVSELASEQRPCPKGQVTMSRAQRFYERQHAWLQAREDEKRDLRKEHIFRALQEEAEARKRDCSPYPEEKKLRGLSRSIYDRQIAWMRQREVGLEAQREAQFEAATCRESLNSTTPRKRPSSAPATPRSQSPAKATGEAILEKLRNARYLERSDRLPRDHSPPRGKGLWSTSFARSGMAFCGTCNRWSPRRSPFCLHCGHNRVVAEDLGLDETADFGHPGGEEVPDCVGSWCMHLELSEMANVGRSACS</sequence>
<dbReference type="OrthoDB" id="436125at2759"/>
<proteinExistence type="predicted"/>
<comment type="caution">
    <text evidence="2">The sequence shown here is derived from an EMBL/GenBank/DDBJ whole genome shotgun (WGS) entry which is preliminary data.</text>
</comment>
<accession>A0A9P1GRP2</accession>
<reference evidence="3" key="2">
    <citation type="submission" date="2024-04" db="EMBL/GenBank/DDBJ databases">
        <authorList>
            <person name="Chen Y."/>
            <person name="Shah S."/>
            <person name="Dougan E. K."/>
            <person name="Thang M."/>
            <person name="Chan C."/>
        </authorList>
    </citation>
    <scope>NUCLEOTIDE SEQUENCE [LARGE SCALE GENOMIC DNA]</scope>
</reference>
<dbReference type="Proteomes" id="UP001152797">
    <property type="component" value="Unassembled WGS sequence"/>
</dbReference>
<keyword evidence="4" id="KW-1185">Reference proteome</keyword>
<dbReference type="EMBL" id="CAMXCT030006774">
    <property type="protein sequence ID" value="CAL4807124.1"/>
    <property type="molecule type" value="Genomic_DNA"/>
</dbReference>
<feature type="region of interest" description="Disordered" evidence="1">
    <location>
        <begin position="109"/>
        <end position="140"/>
    </location>
</feature>
<evidence type="ECO:0000313" key="3">
    <source>
        <dbReference type="EMBL" id="CAL1173187.1"/>
    </source>
</evidence>
<protein>
    <submittedName>
        <fullName evidence="2">Uncharacterized protein</fullName>
    </submittedName>
</protein>
<gene>
    <name evidence="2" type="ORF">C1SCF055_LOCUS44279</name>
</gene>
<evidence type="ECO:0000256" key="1">
    <source>
        <dbReference type="SAM" id="MobiDB-lite"/>
    </source>
</evidence>
<dbReference type="EMBL" id="CAMXCT010006774">
    <property type="protein sequence ID" value="CAI4019812.1"/>
    <property type="molecule type" value="Genomic_DNA"/>
</dbReference>
<feature type="compositionally biased region" description="Polar residues" evidence="1">
    <location>
        <begin position="126"/>
        <end position="136"/>
    </location>
</feature>
<dbReference type="EMBL" id="CAMXCT020006774">
    <property type="protein sequence ID" value="CAL1173187.1"/>
    <property type="molecule type" value="Genomic_DNA"/>
</dbReference>
<evidence type="ECO:0000313" key="4">
    <source>
        <dbReference type="Proteomes" id="UP001152797"/>
    </source>
</evidence>
<evidence type="ECO:0000313" key="2">
    <source>
        <dbReference type="EMBL" id="CAI4019812.1"/>
    </source>
</evidence>